<feature type="transmembrane region" description="Helical" evidence="1">
    <location>
        <begin position="221"/>
        <end position="241"/>
    </location>
</feature>
<feature type="transmembrane region" description="Helical" evidence="1">
    <location>
        <begin position="66"/>
        <end position="82"/>
    </location>
</feature>
<keyword evidence="1" id="KW-1133">Transmembrane helix</keyword>
<feature type="transmembrane region" description="Helical" evidence="1">
    <location>
        <begin position="6"/>
        <end position="27"/>
    </location>
</feature>
<feature type="transmembrane region" description="Helical" evidence="1">
    <location>
        <begin position="145"/>
        <end position="162"/>
    </location>
</feature>
<sequence length="281" mass="27991">MPENSLVLQLLCQSALVPALVALAVLAASRALRLNAVAAVAAAFIASYAATLHAQWSLVPHVALDWMPWIAVGAAGAALAVERSSGAARPALRLVVGLVIAAVVASGALASLGVAKTAVAVVVAGAVIAAVWSAFGAAPEGGARHPLLLAVVAGGTGLALMLDSSQQIGQLSGALAVALGVCMLVNLPRTRVAFPPAASGVAVLLLGALILNAYLYAGFSLGYVVLLVIALLADSLLAAGVRLRGRTLHPTSWIPAAVLTVIPVAATIAMVLKAAQEHGGY</sequence>
<evidence type="ECO:0000313" key="3">
    <source>
        <dbReference type="Proteomes" id="UP000599109"/>
    </source>
</evidence>
<dbReference type="Proteomes" id="UP000599109">
    <property type="component" value="Unassembled WGS sequence"/>
</dbReference>
<feature type="transmembrane region" description="Helical" evidence="1">
    <location>
        <begin position="118"/>
        <end position="138"/>
    </location>
</feature>
<organism evidence="2 3">
    <name type="scientific">Ramlibacter monticola</name>
    <dbReference type="NCBI Taxonomy" id="1926872"/>
    <lineage>
        <taxon>Bacteria</taxon>
        <taxon>Pseudomonadati</taxon>
        <taxon>Pseudomonadota</taxon>
        <taxon>Betaproteobacteria</taxon>
        <taxon>Burkholderiales</taxon>
        <taxon>Comamonadaceae</taxon>
        <taxon>Ramlibacter</taxon>
    </lineage>
</organism>
<feature type="transmembrane region" description="Helical" evidence="1">
    <location>
        <begin position="253"/>
        <end position="272"/>
    </location>
</feature>
<feature type="transmembrane region" description="Helical" evidence="1">
    <location>
        <begin position="168"/>
        <end position="187"/>
    </location>
</feature>
<reference evidence="2 3" key="1">
    <citation type="journal article" date="2017" name="Int. J. Syst. Evol. Microbiol.">
        <title>Ramlibacter monticola sp. nov., isolated from forest soil.</title>
        <authorList>
            <person name="Chaudhary D.K."/>
            <person name="Kim J."/>
        </authorList>
    </citation>
    <scope>NUCLEOTIDE SEQUENCE [LARGE SCALE GENOMIC DNA]</scope>
    <source>
        <strain evidence="2 3">KACC 19175</strain>
    </source>
</reference>
<comment type="caution">
    <text evidence="2">The sequence shown here is derived from an EMBL/GenBank/DDBJ whole genome shotgun (WGS) entry which is preliminary data.</text>
</comment>
<feature type="transmembrane region" description="Helical" evidence="1">
    <location>
        <begin position="34"/>
        <end position="54"/>
    </location>
</feature>
<accession>A0A936Z420</accession>
<evidence type="ECO:0000313" key="2">
    <source>
        <dbReference type="EMBL" id="MBL0393220.1"/>
    </source>
</evidence>
<gene>
    <name evidence="2" type="ORF">JJ685_18925</name>
</gene>
<dbReference type="AlphaFoldDB" id="A0A936Z420"/>
<evidence type="ECO:0000256" key="1">
    <source>
        <dbReference type="SAM" id="Phobius"/>
    </source>
</evidence>
<dbReference type="RefSeq" id="WP_201675898.1">
    <property type="nucleotide sequence ID" value="NZ_JAEQNE010000005.1"/>
</dbReference>
<feature type="transmembrane region" description="Helical" evidence="1">
    <location>
        <begin position="94"/>
        <end position="112"/>
    </location>
</feature>
<keyword evidence="1" id="KW-0472">Membrane</keyword>
<keyword evidence="3" id="KW-1185">Reference proteome</keyword>
<feature type="transmembrane region" description="Helical" evidence="1">
    <location>
        <begin position="194"/>
        <end position="215"/>
    </location>
</feature>
<dbReference type="EMBL" id="JAEQNE010000005">
    <property type="protein sequence ID" value="MBL0393220.1"/>
    <property type="molecule type" value="Genomic_DNA"/>
</dbReference>
<keyword evidence="1" id="KW-0812">Transmembrane</keyword>
<name>A0A936Z420_9BURK</name>
<proteinExistence type="predicted"/>
<protein>
    <submittedName>
        <fullName evidence="2">Uncharacterized protein</fullName>
    </submittedName>
</protein>